<evidence type="ECO:0000313" key="3">
    <source>
        <dbReference type="Proteomes" id="UP000540685"/>
    </source>
</evidence>
<accession>A0A7W9MK12</accession>
<proteinExistence type="predicted"/>
<feature type="compositionally biased region" description="Polar residues" evidence="1">
    <location>
        <begin position="14"/>
        <end position="23"/>
    </location>
</feature>
<evidence type="ECO:0000256" key="1">
    <source>
        <dbReference type="SAM" id="MobiDB-lite"/>
    </source>
</evidence>
<protein>
    <submittedName>
        <fullName evidence="2">Uncharacterized protein</fullName>
    </submittedName>
</protein>
<sequence>MTTRTGTGEPETHLTGTGVSMSTREARPGPHLLR</sequence>
<dbReference type="EMBL" id="JACHMP010000001">
    <property type="protein sequence ID" value="MBB5823630.1"/>
    <property type="molecule type" value="Genomic_DNA"/>
</dbReference>
<keyword evidence="3" id="KW-1185">Reference proteome</keyword>
<dbReference type="AlphaFoldDB" id="A0A7W9MK12"/>
<name>A0A7W9MK12_9ACTN</name>
<comment type="caution">
    <text evidence="2">The sequence shown here is derived from an EMBL/GenBank/DDBJ whole genome shotgun (WGS) entry which is preliminary data.</text>
</comment>
<evidence type="ECO:0000313" key="2">
    <source>
        <dbReference type="EMBL" id="MBB5823630.1"/>
    </source>
</evidence>
<organism evidence="2 3">
    <name type="scientific">Streptosporangium becharense</name>
    <dbReference type="NCBI Taxonomy" id="1816182"/>
    <lineage>
        <taxon>Bacteria</taxon>
        <taxon>Bacillati</taxon>
        <taxon>Actinomycetota</taxon>
        <taxon>Actinomycetes</taxon>
        <taxon>Streptosporangiales</taxon>
        <taxon>Streptosporangiaceae</taxon>
        <taxon>Streptosporangium</taxon>
    </lineage>
</organism>
<dbReference type="Proteomes" id="UP000540685">
    <property type="component" value="Unassembled WGS sequence"/>
</dbReference>
<reference evidence="2 3" key="1">
    <citation type="submission" date="2020-08" db="EMBL/GenBank/DDBJ databases">
        <title>Sequencing the genomes of 1000 actinobacteria strains.</title>
        <authorList>
            <person name="Klenk H.-P."/>
        </authorList>
    </citation>
    <scope>NUCLEOTIDE SEQUENCE [LARGE SCALE GENOMIC DNA]</scope>
    <source>
        <strain evidence="2 3">DSM 46887</strain>
    </source>
</reference>
<feature type="region of interest" description="Disordered" evidence="1">
    <location>
        <begin position="1"/>
        <end position="34"/>
    </location>
</feature>
<gene>
    <name evidence="2" type="ORF">F4562_006692</name>
</gene>